<evidence type="ECO:0000313" key="9">
    <source>
        <dbReference type="Proteomes" id="UP000461880"/>
    </source>
</evidence>
<keyword evidence="2" id="KW-0813">Transport</keyword>
<keyword evidence="4 7" id="KW-0812">Transmembrane</keyword>
<dbReference type="PANTHER" id="PTHR43549">
    <property type="entry name" value="MULTIDRUG RESISTANCE PROTEIN YPNP-RELATED"/>
    <property type="match status" value="1"/>
</dbReference>
<dbReference type="InterPro" id="IPR002528">
    <property type="entry name" value="MATE_fam"/>
</dbReference>
<evidence type="ECO:0000256" key="5">
    <source>
        <dbReference type="ARBA" id="ARBA00022989"/>
    </source>
</evidence>
<evidence type="ECO:0008006" key="10">
    <source>
        <dbReference type="Google" id="ProtNLM"/>
    </source>
</evidence>
<feature type="transmembrane region" description="Helical" evidence="7">
    <location>
        <begin position="21"/>
        <end position="38"/>
    </location>
</feature>
<evidence type="ECO:0000313" key="8">
    <source>
        <dbReference type="EMBL" id="MSS58583.1"/>
    </source>
</evidence>
<evidence type="ECO:0000256" key="3">
    <source>
        <dbReference type="ARBA" id="ARBA00022475"/>
    </source>
</evidence>
<evidence type="ECO:0000256" key="2">
    <source>
        <dbReference type="ARBA" id="ARBA00022448"/>
    </source>
</evidence>
<evidence type="ECO:0000256" key="7">
    <source>
        <dbReference type="SAM" id="Phobius"/>
    </source>
</evidence>
<dbReference type="GO" id="GO:0015297">
    <property type="term" value="F:antiporter activity"/>
    <property type="evidence" value="ECO:0007669"/>
    <property type="project" value="InterPro"/>
</dbReference>
<comment type="caution">
    <text evidence="8">The sequence shown here is derived from an EMBL/GenBank/DDBJ whole genome shotgun (WGS) entry which is preliminary data.</text>
</comment>
<evidence type="ECO:0000256" key="4">
    <source>
        <dbReference type="ARBA" id="ARBA00022692"/>
    </source>
</evidence>
<accession>A0A7X2NT00</accession>
<gene>
    <name evidence="8" type="ORF">FYJ51_06655</name>
</gene>
<feature type="transmembrane region" description="Helical" evidence="7">
    <location>
        <begin position="193"/>
        <end position="216"/>
    </location>
</feature>
<dbReference type="GO" id="GO:0042910">
    <property type="term" value="F:xenobiotic transmembrane transporter activity"/>
    <property type="evidence" value="ECO:0007669"/>
    <property type="project" value="InterPro"/>
</dbReference>
<dbReference type="PANTHER" id="PTHR43549:SF3">
    <property type="entry name" value="MULTIDRUG RESISTANCE PROTEIN YPNP-RELATED"/>
    <property type="match status" value="1"/>
</dbReference>
<dbReference type="Proteomes" id="UP000461880">
    <property type="component" value="Unassembled WGS sequence"/>
</dbReference>
<evidence type="ECO:0000256" key="1">
    <source>
        <dbReference type="ARBA" id="ARBA00004651"/>
    </source>
</evidence>
<proteinExistence type="predicted"/>
<feature type="transmembrane region" description="Helical" evidence="7">
    <location>
        <begin position="100"/>
        <end position="118"/>
    </location>
</feature>
<dbReference type="GO" id="GO:0005886">
    <property type="term" value="C:plasma membrane"/>
    <property type="evidence" value="ECO:0007669"/>
    <property type="project" value="UniProtKB-SubCell"/>
</dbReference>
<evidence type="ECO:0000256" key="6">
    <source>
        <dbReference type="ARBA" id="ARBA00023136"/>
    </source>
</evidence>
<feature type="transmembrane region" description="Helical" evidence="7">
    <location>
        <begin position="138"/>
        <end position="156"/>
    </location>
</feature>
<dbReference type="RefSeq" id="WP_154504395.1">
    <property type="nucleotide sequence ID" value="NZ_VUMN01000013.1"/>
</dbReference>
<organism evidence="8 9">
    <name type="scientific">Stecheria intestinalis</name>
    <dbReference type="NCBI Taxonomy" id="2606630"/>
    <lineage>
        <taxon>Bacteria</taxon>
        <taxon>Bacillati</taxon>
        <taxon>Bacillota</taxon>
        <taxon>Erysipelotrichia</taxon>
        <taxon>Erysipelotrichales</taxon>
        <taxon>Erysipelotrichaceae</taxon>
        <taxon>Stecheria</taxon>
    </lineage>
</organism>
<dbReference type="EMBL" id="VUMN01000013">
    <property type="protein sequence ID" value="MSS58583.1"/>
    <property type="molecule type" value="Genomic_DNA"/>
</dbReference>
<keyword evidence="3" id="KW-1003">Cell membrane</keyword>
<sequence length="278" mass="30298">MRKTVSSDMTSGDLRRQIITFAFPIFLGNLFQLFYNTADSFIVGNYVGAEALAAVSSTSALISILVGFFQGFSVGAGIVTARNIGKHDEEEVQKSVHTSAAMGLALTVLVSILGVLISEPIMKLMNTPSDILNDAVTYLSIYFAGAAGLIMYNMFVSTLQASGDSRNPLYYLIISSLLNIVLDIVFIRNFHLGVAGAAYATVLTQIISALLAMANLMHRKDSIHLSLRKIRFDQEILTQMIRFSGIGFSMSGAKEEVRKSADYITDSVSEAIEILRNR</sequence>
<keyword evidence="6 7" id="KW-0472">Membrane</keyword>
<protein>
    <recommendedName>
        <fullName evidence="10">MATE family efflux transporter</fullName>
    </recommendedName>
</protein>
<dbReference type="AlphaFoldDB" id="A0A7X2NT00"/>
<reference evidence="8 9" key="1">
    <citation type="submission" date="2019-08" db="EMBL/GenBank/DDBJ databases">
        <title>In-depth cultivation of the pig gut microbiome towards novel bacterial diversity and tailored functional studies.</title>
        <authorList>
            <person name="Wylensek D."/>
            <person name="Hitch T.C.A."/>
            <person name="Clavel T."/>
        </authorList>
    </citation>
    <scope>NUCLEOTIDE SEQUENCE [LARGE SCALE GENOMIC DNA]</scope>
    <source>
        <strain evidence="8 9">Oil+RF-744-GAM-WT-6</strain>
    </source>
</reference>
<name>A0A7X2NT00_9FIRM</name>
<feature type="transmembrane region" description="Helical" evidence="7">
    <location>
        <begin position="168"/>
        <end position="187"/>
    </location>
</feature>
<feature type="transmembrane region" description="Helical" evidence="7">
    <location>
        <begin position="58"/>
        <end position="79"/>
    </location>
</feature>
<dbReference type="InterPro" id="IPR052031">
    <property type="entry name" value="Membrane_Transporter-Flippase"/>
</dbReference>
<keyword evidence="5 7" id="KW-1133">Transmembrane helix</keyword>
<keyword evidence="9" id="KW-1185">Reference proteome</keyword>
<comment type="subcellular location">
    <subcellularLocation>
        <location evidence="1">Cell membrane</location>
        <topology evidence="1">Multi-pass membrane protein</topology>
    </subcellularLocation>
</comment>
<dbReference type="Pfam" id="PF01554">
    <property type="entry name" value="MatE"/>
    <property type="match status" value="1"/>
</dbReference>